<keyword evidence="2" id="KW-0378">Hydrolase</keyword>
<dbReference type="PANTHER" id="PTHR43433">
    <property type="entry name" value="HYDROLASE, ALPHA/BETA FOLD FAMILY PROTEIN"/>
    <property type="match status" value="1"/>
</dbReference>
<evidence type="ECO:0000313" key="3">
    <source>
        <dbReference type="Proteomes" id="UP000007517"/>
    </source>
</evidence>
<accession>H6RQX0</accession>
<keyword evidence="3" id="KW-1185">Reference proteome</keyword>
<dbReference type="SUPFAM" id="SSF53474">
    <property type="entry name" value="alpha/beta-Hydrolases"/>
    <property type="match status" value="1"/>
</dbReference>
<dbReference type="Proteomes" id="UP000007517">
    <property type="component" value="Chromosome"/>
</dbReference>
<dbReference type="STRING" id="1146883.BLASA_1935"/>
<dbReference type="Pfam" id="PF00561">
    <property type="entry name" value="Abhydrolase_1"/>
    <property type="match status" value="1"/>
</dbReference>
<dbReference type="GO" id="GO:0016787">
    <property type="term" value="F:hydrolase activity"/>
    <property type="evidence" value="ECO:0007669"/>
    <property type="project" value="UniProtKB-KW"/>
</dbReference>
<dbReference type="PANTHER" id="PTHR43433:SF5">
    <property type="entry name" value="AB HYDROLASE-1 DOMAIN-CONTAINING PROTEIN"/>
    <property type="match status" value="1"/>
</dbReference>
<dbReference type="InterPro" id="IPR050471">
    <property type="entry name" value="AB_hydrolase"/>
</dbReference>
<dbReference type="OrthoDB" id="7958481at2"/>
<name>H6RQX0_BLASD</name>
<dbReference type="KEGG" id="bsd:BLASA_1935"/>
<dbReference type="HOGENOM" id="CLU_020336_13_8_11"/>
<dbReference type="eggNOG" id="COG2267">
    <property type="taxonomic scope" value="Bacteria"/>
</dbReference>
<evidence type="ECO:0000259" key="1">
    <source>
        <dbReference type="Pfam" id="PF00561"/>
    </source>
</evidence>
<dbReference type="InterPro" id="IPR029058">
    <property type="entry name" value="AB_hydrolase_fold"/>
</dbReference>
<evidence type="ECO:0000313" key="2">
    <source>
        <dbReference type="EMBL" id="CCG02849.1"/>
    </source>
</evidence>
<reference evidence="2 3" key="1">
    <citation type="journal article" date="2012" name="J. Bacteriol.">
        <title>Genome Sequence of Blastococcus saxobsidens DD2, a Stone-Inhabiting Bacterium.</title>
        <authorList>
            <person name="Chouaia B."/>
            <person name="Crotti E."/>
            <person name="Brusetti L."/>
            <person name="Daffonchio D."/>
            <person name="Essoussi I."/>
            <person name="Nouioui I."/>
            <person name="Sbissi I."/>
            <person name="Ghodhbane-Gtari F."/>
            <person name="Gtari M."/>
            <person name="Vacherie B."/>
            <person name="Barbe V."/>
            <person name="Medigue C."/>
            <person name="Gury J."/>
            <person name="Pujic P."/>
            <person name="Normand P."/>
        </authorList>
    </citation>
    <scope>NUCLEOTIDE SEQUENCE [LARGE SCALE GENOMIC DNA]</scope>
    <source>
        <strain evidence="2 3">DD2</strain>
    </source>
</reference>
<organism evidence="2 3">
    <name type="scientific">Blastococcus saxobsidens (strain DD2)</name>
    <dbReference type="NCBI Taxonomy" id="1146883"/>
    <lineage>
        <taxon>Bacteria</taxon>
        <taxon>Bacillati</taxon>
        <taxon>Actinomycetota</taxon>
        <taxon>Actinomycetes</taxon>
        <taxon>Geodermatophilales</taxon>
        <taxon>Geodermatophilaceae</taxon>
        <taxon>Blastococcus</taxon>
    </lineage>
</organism>
<dbReference type="InterPro" id="IPR000073">
    <property type="entry name" value="AB_hydrolase_1"/>
</dbReference>
<protein>
    <submittedName>
        <fullName evidence="2">Putative alpha/beta hydrolase</fullName>
    </submittedName>
</protein>
<proteinExistence type="predicted"/>
<reference evidence="3" key="2">
    <citation type="submission" date="2012-02" db="EMBL/GenBank/DDBJ databases">
        <title>Complete genome sequence of Blastococcus saxobsidens strain DD2.</title>
        <authorList>
            <person name="Genoscope."/>
        </authorList>
    </citation>
    <scope>NUCLEOTIDE SEQUENCE [LARGE SCALE GENOMIC DNA]</scope>
    <source>
        <strain evidence="3">DD2</strain>
    </source>
</reference>
<gene>
    <name evidence="2" type="ordered locus">BLASA_1935</name>
</gene>
<sequence length="260" mass="28535">MPTPPPLPREMLLRYTDVPEGRIRTRVLGHRSPGVLPVVVVQGMAVSDHLLPACAVLGDWTEVHLLDLPGYAGSGEPTRYLDVRGYADTVAHWLEAAGLDRAVVVGHSSGTQVAAWTGVLCPERVAAVGLVSPTVDPMARSLPRLLFRWRLDARAPSPGLEANHIPEWKRARPRGIVHLIRVHLADRLEEQVTRLHVPVLAIRGEQDRLSTERWMRDLAGSTPNGDHVTVPGAHAFVWLDPHAWSDPLHRLATRASSAVS</sequence>
<dbReference type="AlphaFoldDB" id="H6RQX0"/>
<dbReference type="EMBL" id="FO117623">
    <property type="protein sequence ID" value="CCG02849.1"/>
    <property type="molecule type" value="Genomic_DNA"/>
</dbReference>
<dbReference type="Gene3D" id="3.40.50.1820">
    <property type="entry name" value="alpha/beta hydrolase"/>
    <property type="match status" value="1"/>
</dbReference>
<feature type="domain" description="AB hydrolase-1" evidence="1">
    <location>
        <begin position="62"/>
        <end position="139"/>
    </location>
</feature>
<dbReference type="RefSeq" id="WP_014375732.1">
    <property type="nucleotide sequence ID" value="NC_016943.1"/>
</dbReference>